<evidence type="ECO:0000313" key="2">
    <source>
        <dbReference type="Proteomes" id="UP001595701"/>
    </source>
</evidence>
<dbReference type="RefSeq" id="WP_310770692.1">
    <property type="nucleotide sequence ID" value="NZ_JBHRWR010000009.1"/>
</dbReference>
<name>A0ABV7SCD8_9ACTN</name>
<sequence>MTARVLVHGQIHIDTSRPGWRERLASDAEEVFTAYRDRFDTDRPKLERLLRPLAYTQGAGLP</sequence>
<evidence type="ECO:0000313" key="1">
    <source>
        <dbReference type="EMBL" id="MFC3573967.1"/>
    </source>
</evidence>
<proteinExistence type="predicted"/>
<protein>
    <submittedName>
        <fullName evidence="1">Uncharacterized protein</fullName>
    </submittedName>
</protein>
<reference evidence="2" key="1">
    <citation type="journal article" date="2019" name="Int. J. Syst. Evol. Microbiol.">
        <title>The Global Catalogue of Microorganisms (GCM) 10K type strain sequencing project: providing services to taxonomists for standard genome sequencing and annotation.</title>
        <authorList>
            <consortium name="The Broad Institute Genomics Platform"/>
            <consortium name="The Broad Institute Genome Sequencing Center for Infectious Disease"/>
            <person name="Wu L."/>
            <person name="Ma J."/>
        </authorList>
    </citation>
    <scope>NUCLEOTIDE SEQUENCE [LARGE SCALE GENOMIC DNA]</scope>
    <source>
        <strain evidence="2">CGMCC 4.7035</strain>
    </source>
</reference>
<dbReference type="EMBL" id="JBHRWR010000009">
    <property type="protein sequence ID" value="MFC3573967.1"/>
    <property type="molecule type" value="Genomic_DNA"/>
</dbReference>
<organism evidence="1 2">
    <name type="scientific">Streptomyces yaanensis</name>
    <dbReference type="NCBI Taxonomy" id="1142239"/>
    <lineage>
        <taxon>Bacteria</taxon>
        <taxon>Bacillati</taxon>
        <taxon>Actinomycetota</taxon>
        <taxon>Actinomycetes</taxon>
        <taxon>Kitasatosporales</taxon>
        <taxon>Streptomycetaceae</taxon>
        <taxon>Streptomyces</taxon>
    </lineage>
</organism>
<accession>A0ABV7SCD8</accession>
<dbReference type="Proteomes" id="UP001595701">
    <property type="component" value="Unassembled WGS sequence"/>
</dbReference>
<gene>
    <name evidence="1" type="ORF">ACFOZ0_11910</name>
</gene>
<keyword evidence="2" id="KW-1185">Reference proteome</keyword>
<comment type="caution">
    <text evidence="1">The sequence shown here is derived from an EMBL/GenBank/DDBJ whole genome shotgun (WGS) entry which is preliminary data.</text>
</comment>